<accession>A0A8G2CM96</accession>
<comment type="caution">
    <text evidence="2">The sequence shown here is derived from an EMBL/GenBank/DDBJ whole genome shotgun (WGS) entry which is preliminary data.</text>
</comment>
<protein>
    <submittedName>
        <fullName evidence="2">Negative transcriptional regulator, PaiB family</fullName>
    </submittedName>
</protein>
<name>A0A8G2CM96_ACIRU</name>
<dbReference type="InterPro" id="IPR012349">
    <property type="entry name" value="Split_barrel_FMN-bd"/>
</dbReference>
<feature type="region of interest" description="Disordered" evidence="1">
    <location>
        <begin position="202"/>
        <end position="223"/>
    </location>
</feature>
<dbReference type="PIRSF" id="PIRSF010372">
    <property type="entry name" value="PaiB"/>
    <property type="match status" value="1"/>
</dbReference>
<feature type="compositionally biased region" description="Pro residues" evidence="1">
    <location>
        <begin position="214"/>
        <end position="223"/>
    </location>
</feature>
<dbReference type="Proteomes" id="UP000186308">
    <property type="component" value="Unassembled WGS sequence"/>
</dbReference>
<sequence length="223" mass="24170">MYTPPAFREDDPAIIAGIMRAARLPILVSAGADGIEATHLPLTWQELPAPHGRLIGHLARGNPQWKSLRQGAQAMALFQAHDFYVSPNWYETKRETGKVVPTWNYEAVHAYGAVEIIENAQGLHDIVTALTDLHEARQPKPWRVDDAPDDYVASQLKGIVGIVMVIDRLIGKRKLSQNRPVADRLGVIAGLDAAGDAPSAALLRSVEPAADRPGPGPNPPPRG</sequence>
<reference evidence="2 3" key="1">
    <citation type="submission" date="2017-01" db="EMBL/GenBank/DDBJ databases">
        <authorList>
            <person name="Varghese N."/>
            <person name="Submissions S."/>
        </authorList>
    </citation>
    <scope>NUCLEOTIDE SEQUENCE [LARGE SCALE GENOMIC DNA]</scope>
    <source>
        <strain evidence="2 3">ATCC 35905</strain>
    </source>
</reference>
<gene>
    <name evidence="2" type="ORF">SAMN05421828_11857</name>
</gene>
<dbReference type="Pfam" id="PF04299">
    <property type="entry name" value="FMN_bind_2"/>
    <property type="match status" value="1"/>
</dbReference>
<dbReference type="PANTHER" id="PTHR35802">
    <property type="entry name" value="PROTEASE SYNTHASE AND SPORULATION PROTEIN PAI 2"/>
    <property type="match status" value="1"/>
</dbReference>
<evidence type="ECO:0000313" key="2">
    <source>
        <dbReference type="EMBL" id="SIR19053.1"/>
    </source>
</evidence>
<evidence type="ECO:0000256" key="1">
    <source>
        <dbReference type="SAM" id="MobiDB-lite"/>
    </source>
</evidence>
<keyword evidence="3" id="KW-1185">Reference proteome</keyword>
<organism evidence="2 3">
    <name type="scientific">Acidiphilium rubrum</name>
    <dbReference type="NCBI Taxonomy" id="526"/>
    <lineage>
        <taxon>Bacteria</taxon>
        <taxon>Pseudomonadati</taxon>
        <taxon>Pseudomonadota</taxon>
        <taxon>Alphaproteobacteria</taxon>
        <taxon>Acetobacterales</taxon>
        <taxon>Acidocellaceae</taxon>
        <taxon>Acidiphilium</taxon>
    </lineage>
</organism>
<dbReference type="EMBL" id="FTNE01000018">
    <property type="protein sequence ID" value="SIR19053.1"/>
    <property type="molecule type" value="Genomic_DNA"/>
</dbReference>
<dbReference type="OrthoDB" id="9794948at2"/>
<proteinExistence type="predicted"/>
<dbReference type="PANTHER" id="PTHR35802:SF1">
    <property type="entry name" value="PROTEASE SYNTHASE AND SPORULATION PROTEIN PAI 2"/>
    <property type="match status" value="1"/>
</dbReference>
<dbReference type="InterPro" id="IPR007396">
    <property type="entry name" value="TR_PAI2-type"/>
</dbReference>
<dbReference type="AlphaFoldDB" id="A0A8G2CM96"/>
<dbReference type="Gene3D" id="2.30.110.10">
    <property type="entry name" value="Electron Transport, Fmn-binding Protein, Chain A"/>
    <property type="match status" value="1"/>
</dbReference>
<evidence type="ECO:0000313" key="3">
    <source>
        <dbReference type="Proteomes" id="UP000186308"/>
    </source>
</evidence>
<dbReference type="SUPFAM" id="SSF50475">
    <property type="entry name" value="FMN-binding split barrel"/>
    <property type="match status" value="1"/>
</dbReference>